<dbReference type="STRING" id="576137.A0A1L7XAT8"/>
<dbReference type="InterPro" id="IPR029058">
    <property type="entry name" value="AB_hydrolase_fold"/>
</dbReference>
<dbReference type="GO" id="GO:0052689">
    <property type="term" value="F:carboxylic ester hydrolase activity"/>
    <property type="evidence" value="ECO:0007669"/>
    <property type="project" value="UniProtKB-KW"/>
</dbReference>
<dbReference type="AlphaFoldDB" id="A0A1L7XAT8"/>
<keyword evidence="10" id="KW-1185">Reference proteome</keyword>
<evidence type="ECO:0000256" key="7">
    <source>
        <dbReference type="ARBA" id="ARBA00026105"/>
    </source>
</evidence>
<name>A0A1L7XAT8_9HELO</name>
<dbReference type="InterPro" id="IPR054579">
    <property type="entry name" value="GCE-like_dom"/>
</dbReference>
<keyword evidence="3" id="KW-0732">Signal</keyword>
<evidence type="ECO:0000256" key="6">
    <source>
        <dbReference type="ARBA" id="ARBA00024511"/>
    </source>
</evidence>
<evidence type="ECO:0000256" key="5">
    <source>
        <dbReference type="ARBA" id="ARBA00023185"/>
    </source>
</evidence>
<evidence type="ECO:0000256" key="3">
    <source>
        <dbReference type="ARBA" id="ARBA00022729"/>
    </source>
</evidence>
<organism evidence="9 10">
    <name type="scientific">Phialocephala subalpina</name>
    <dbReference type="NCBI Taxonomy" id="576137"/>
    <lineage>
        <taxon>Eukaryota</taxon>
        <taxon>Fungi</taxon>
        <taxon>Dikarya</taxon>
        <taxon>Ascomycota</taxon>
        <taxon>Pezizomycotina</taxon>
        <taxon>Leotiomycetes</taxon>
        <taxon>Helotiales</taxon>
        <taxon>Mollisiaceae</taxon>
        <taxon>Phialocephala</taxon>
        <taxon>Phialocephala fortinii species complex</taxon>
    </lineage>
</organism>
<accession>A0A1L7XAT8</accession>
<evidence type="ECO:0000313" key="10">
    <source>
        <dbReference type="Proteomes" id="UP000184330"/>
    </source>
</evidence>
<dbReference type="SUPFAM" id="SSF53474">
    <property type="entry name" value="alpha/beta-Hydrolases"/>
    <property type="match status" value="1"/>
</dbReference>
<reference evidence="9 10" key="1">
    <citation type="submission" date="2016-03" db="EMBL/GenBank/DDBJ databases">
        <authorList>
            <person name="Ploux O."/>
        </authorList>
    </citation>
    <scope>NUCLEOTIDE SEQUENCE [LARGE SCALE GENOMIC DNA]</scope>
    <source>
        <strain evidence="9 10">UAMH 11012</strain>
    </source>
</reference>
<keyword evidence="4" id="KW-0378">Hydrolase</keyword>
<feature type="domain" description="4-O-methyl-glucuronoyl methylesterase-like" evidence="8">
    <location>
        <begin position="161"/>
        <end position="215"/>
    </location>
</feature>
<dbReference type="EC" id="3.1.1.117" evidence="7"/>
<protein>
    <recommendedName>
        <fullName evidence="7">(4-O-methyl)-D-glucuronate--lignin esterase</fullName>
        <ecNumber evidence="7">3.1.1.117</ecNumber>
    </recommendedName>
</protein>
<evidence type="ECO:0000256" key="1">
    <source>
        <dbReference type="ARBA" id="ARBA00010092"/>
    </source>
</evidence>
<proteinExistence type="inferred from homology"/>
<feature type="domain" description="4-O-methyl-glucuronoyl methylesterase-like" evidence="8">
    <location>
        <begin position="24"/>
        <end position="158"/>
    </location>
</feature>
<comment type="similarity">
    <text evidence="1">Belongs to the carbohydrate esterase 15 (CE15) family.</text>
</comment>
<evidence type="ECO:0000313" key="9">
    <source>
        <dbReference type="EMBL" id="CZR62143.1"/>
    </source>
</evidence>
<sequence length="243" mass="26058">MNFSCANPDCNAEWQHTQHHLYGGGKSISFSATVKLPTSRTAPYPAVIGYVGGSIPISTNVVLITYNNQDIAVDNPHGQGRFYGLYGLANDAGGLIAWAWGASRIIDALELVGSAASKIDVGRIGVTGCSRNGKGALIAEAFNERMKFAIAQEGGSGGPDIVKEDGWFRPSFAQLTGEVDLLPYDHNMLEALVAPRGLLIIENSGIDYLGPQPELMAFTNKFLLGQNDVATDVFKTDEKFNFT</sequence>
<dbReference type="Gene3D" id="3.40.50.1820">
    <property type="entry name" value="alpha/beta hydrolase"/>
    <property type="match status" value="1"/>
</dbReference>
<keyword evidence="5" id="KW-0439">Lignin degradation</keyword>
<evidence type="ECO:0000256" key="2">
    <source>
        <dbReference type="ARBA" id="ARBA00022487"/>
    </source>
</evidence>
<dbReference type="Pfam" id="PF22244">
    <property type="entry name" value="GCE_fung"/>
    <property type="match status" value="2"/>
</dbReference>
<comment type="catalytic activity">
    <reaction evidence="6">
        <text>a 4-O-methyl-alpha-D-glucuronosyl ester derivative + H2O = 4-O-methyl-alpha-D-glucuronate derivative + an alcohol + H(+)</text>
        <dbReference type="Rhea" id="RHEA:67452"/>
        <dbReference type="ChEBI" id="CHEBI:15377"/>
        <dbReference type="ChEBI" id="CHEBI:15378"/>
        <dbReference type="ChEBI" id="CHEBI:30879"/>
        <dbReference type="ChEBI" id="CHEBI:171667"/>
        <dbReference type="ChEBI" id="CHEBI:171668"/>
        <dbReference type="EC" id="3.1.1.117"/>
    </reaction>
    <physiologicalReaction direction="left-to-right" evidence="6">
        <dbReference type="Rhea" id="RHEA:67453"/>
    </physiologicalReaction>
</comment>
<dbReference type="EMBL" id="FJOG01000020">
    <property type="protein sequence ID" value="CZR62143.1"/>
    <property type="molecule type" value="Genomic_DNA"/>
</dbReference>
<keyword evidence="2" id="KW-0719">Serine esterase</keyword>
<gene>
    <name evidence="9" type="ORF">PAC_12040</name>
</gene>
<evidence type="ECO:0000256" key="4">
    <source>
        <dbReference type="ARBA" id="ARBA00022801"/>
    </source>
</evidence>
<dbReference type="GO" id="GO:0046274">
    <property type="term" value="P:lignin catabolic process"/>
    <property type="evidence" value="ECO:0007669"/>
    <property type="project" value="UniProtKB-KW"/>
</dbReference>
<dbReference type="OrthoDB" id="3781271at2759"/>
<evidence type="ECO:0000259" key="8">
    <source>
        <dbReference type="Pfam" id="PF22244"/>
    </source>
</evidence>
<dbReference type="Proteomes" id="UP000184330">
    <property type="component" value="Unassembled WGS sequence"/>
</dbReference>